<evidence type="ECO:0008006" key="9">
    <source>
        <dbReference type="Google" id="ProtNLM"/>
    </source>
</evidence>
<dbReference type="InterPro" id="IPR039373">
    <property type="entry name" value="Peptidase_M28B"/>
</dbReference>
<evidence type="ECO:0000256" key="1">
    <source>
        <dbReference type="ARBA" id="ARBA00005634"/>
    </source>
</evidence>
<comment type="caution">
    <text evidence="7">The sequence shown here is derived from an EMBL/GenBank/DDBJ whole genome shotgun (WGS) entry which is preliminary data.</text>
</comment>
<dbReference type="STRING" id="2082308.A0A2K1QPV1"/>
<feature type="compositionally biased region" description="Polar residues" evidence="2">
    <location>
        <begin position="20"/>
        <end position="31"/>
    </location>
</feature>
<dbReference type="SUPFAM" id="SSF52025">
    <property type="entry name" value="PA domain"/>
    <property type="match status" value="1"/>
</dbReference>
<dbReference type="FunFam" id="3.40.630.10:FF:000101">
    <property type="entry name" value="N-acetylated alpha-linked acidic dipeptidase like 1"/>
    <property type="match status" value="1"/>
</dbReference>
<comment type="similarity">
    <text evidence="1">Belongs to the peptidase M28 family. M28B subfamily.</text>
</comment>
<evidence type="ECO:0000259" key="6">
    <source>
        <dbReference type="Pfam" id="PF04389"/>
    </source>
</evidence>
<dbReference type="EMBL" id="NKHZ01000052">
    <property type="protein sequence ID" value="PNS17138.1"/>
    <property type="molecule type" value="Genomic_DNA"/>
</dbReference>
<dbReference type="GO" id="GO:0004180">
    <property type="term" value="F:carboxypeptidase activity"/>
    <property type="evidence" value="ECO:0007669"/>
    <property type="project" value="TreeGrafter"/>
</dbReference>
<dbReference type="InParanoid" id="A0A2K1QPV1"/>
<feature type="transmembrane region" description="Helical" evidence="3">
    <location>
        <begin position="157"/>
        <end position="180"/>
    </location>
</feature>
<dbReference type="Gene3D" id="3.40.630.10">
    <property type="entry name" value="Zn peptidases"/>
    <property type="match status" value="1"/>
</dbReference>
<feature type="region of interest" description="Disordered" evidence="2">
    <location>
        <begin position="1"/>
        <end position="68"/>
    </location>
</feature>
<dbReference type="SUPFAM" id="SSF53187">
    <property type="entry name" value="Zn-dependent exopeptidases"/>
    <property type="match status" value="1"/>
</dbReference>
<evidence type="ECO:0000313" key="8">
    <source>
        <dbReference type="Proteomes" id="UP000243797"/>
    </source>
</evidence>
<protein>
    <recommendedName>
        <fullName evidence="9">Glutamate carboxypeptidase 2</fullName>
    </recommendedName>
</protein>
<dbReference type="Gene3D" id="3.50.30.30">
    <property type="match status" value="1"/>
</dbReference>
<accession>A0A2K1QPV1</accession>
<feature type="domain" description="PA" evidence="4">
    <location>
        <begin position="307"/>
        <end position="381"/>
    </location>
</feature>
<sequence>MPSNDDAHRYSSLPIPTYEEATSSRPNSSQAHLGASETSDDAERQGLLHSSTTARSNGPYHAPTVESARSSLDSDLYLPEVHSSDDEADLVRRDMEEMEVLDPSTPNRRSNFSKHFSHITHTLSTLRLPTFRLAPRGWSCPTPRLPENSNLRVSLPIVARLVGLMLIALLVYSLFALNIIPNRGGLAQHYDPESVRARVQGEVDKGRIAEYLRYISSFDHVAGTEGDWFLAQWIHEKWNAAALDKVDYLDYFVYLNYPTPGGRRVSIVDPPELRWDAQLEEENVFKLSGQARQQTLSWHGSSRSGNVTGHLVYANGGSREDFARLKDMGVKVEGSVVIVRYYATQDDRALKVKAAEMAGAVGCLIYSDPADDGFGKGKVIPEGQWRPADSTQRGSVGLMSWVLGDYLTPGWASVPKAERKSENDNPGLVNIPSLPLSWRDAQKLLEAIQGQGEQVPNEWKGQVPEVKQWWTGHTDGPKILLQNLQDENKFQQIWNVRGVIQGLEAPEKRVMVGNHRDAWCFGAVDPGSGTAVLMEVVNIFGTLRKYGWRPLRTIEFFSWDAEEYNMIGSTEYVEDHIGFLRNHVVGYVNVDAGVSGPDFRAASSPLYGKILKHVLDRVGDPASNKSIQNLWDEKSSTIEGLGSGSDYVAFQDLAGASSLDFGFTGPKHGYPYHSCYETFEWMQQYGDPDFDYHKALAQIWALVILELADRPIIPFDLKEYANAVGGYVDQLEKDSKDLGVNIAQLRDASNILKGNAEEFHKFEDFWIAQVMGRGGFETNVFAIKRMEHNNKLQAFETDMLDLPGMFEGDEGEQHGIPGREQYKHIIFGPQAWSGYDESYFPAVRDALDAKDLKAAQFHVDKAARIIKRAAERLVKE</sequence>
<feature type="domain" description="Transferrin receptor-like dimerisation" evidence="5">
    <location>
        <begin position="741"/>
        <end position="873"/>
    </location>
</feature>
<name>A0A2K1QPV1_9PEZI</name>
<dbReference type="AlphaFoldDB" id="A0A2K1QPV1"/>
<dbReference type="Pfam" id="PF04253">
    <property type="entry name" value="TFR_dimer"/>
    <property type="match status" value="1"/>
</dbReference>
<keyword evidence="3" id="KW-0812">Transmembrane</keyword>
<evidence type="ECO:0000313" key="7">
    <source>
        <dbReference type="EMBL" id="PNS17138.1"/>
    </source>
</evidence>
<keyword evidence="3" id="KW-0472">Membrane</keyword>
<reference evidence="7 8" key="1">
    <citation type="submission" date="2017-06" db="EMBL/GenBank/DDBJ databases">
        <title>Draft genome sequence of a variant of Elsinoe murrayae.</title>
        <authorList>
            <person name="Cheng Q."/>
        </authorList>
    </citation>
    <scope>NUCLEOTIDE SEQUENCE [LARGE SCALE GENOMIC DNA]</scope>
    <source>
        <strain evidence="7 8">CQ-2017a</strain>
    </source>
</reference>
<dbReference type="InterPro" id="IPR036757">
    <property type="entry name" value="TFR-like_dimer_dom_sf"/>
</dbReference>
<dbReference type="CDD" id="cd02121">
    <property type="entry name" value="PA_GCPII_like"/>
    <property type="match status" value="1"/>
</dbReference>
<dbReference type="CDD" id="cd08022">
    <property type="entry name" value="M28_PSMA_like"/>
    <property type="match status" value="1"/>
</dbReference>
<evidence type="ECO:0000259" key="5">
    <source>
        <dbReference type="Pfam" id="PF04253"/>
    </source>
</evidence>
<gene>
    <name evidence="7" type="ORF">CAC42_7192</name>
</gene>
<feature type="domain" description="Peptidase M28" evidence="6">
    <location>
        <begin position="495"/>
        <end position="679"/>
    </location>
</feature>
<dbReference type="Proteomes" id="UP000243797">
    <property type="component" value="Unassembled WGS sequence"/>
</dbReference>
<evidence type="ECO:0000256" key="2">
    <source>
        <dbReference type="SAM" id="MobiDB-lite"/>
    </source>
</evidence>
<dbReference type="SUPFAM" id="SSF47672">
    <property type="entry name" value="Transferrin receptor-like dimerisation domain"/>
    <property type="match status" value="1"/>
</dbReference>
<dbReference type="InterPro" id="IPR007365">
    <property type="entry name" value="TFR-like_dimer_dom"/>
</dbReference>
<dbReference type="InterPro" id="IPR003137">
    <property type="entry name" value="PA_domain"/>
</dbReference>
<dbReference type="OrthoDB" id="5841748at2759"/>
<proteinExistence type="inferred from homology"/>
<keyword evidence="3" id="KW-1133">Transmembrane helix</keyword>
<dbReference type="PANTHER" id="PTHR10404">
    <property type="entry name" value="N-ACETYLATED-ALPHA-LINKED ACIDIC DIPEPTIDASE"/>
    <property type="match status" value="1"/>
</dbReference>
<dbReference type="Gene3D" id="1.20.930.40">
    <property type="entry name" value="Transferrin receptor-like, dimerisation domain"/>
    <property type="match status" value="1"/>
</dbReference>
<keyword evidence="8" id="KW-1185">Reference proteome</keyword>
<dbReference type="PANTHER" id="PTHR10404:SF71">
    <property type="entry name" value="CARBOXYPEPTIDASE TRE2, PUTATIVE (AFU_ORTHOLOGUE AFUA_3G10650)-RELATED"/>
    <property type="match status" value="1"/>
</dbReference>
<organism evidence="7 8">
    <name type="scientific">Sphaceloma murrayae</name>
    <dbReference type="NCBI Taxonomy" id="2082308"/>
    <lineage>
        <taxon>Eukaryota</taxon>
        <taxon>Fungi</taxon>
        <taxon>Dikarya</taxon>
        <taxon>Ascomycota</taxon>
        <taxon>Pezizomycotina</taxon>
        <taxon>Dothideomycetes</taxon>
        <taxon>Dothideomycetidae</taxon>
        <taxon>Myriangiales</taxon>
        <taxon>Elsinoaceae</taxon>
        <taxon>Sphaceloma</taxon>
    </lineage>
</organism>
<dbReference type="Pfam" id="PF02225">
    <property type="entry name" value="PA"/>
    <property type="match status" value="1"/>
</dbReference>
<dbReference type="InterPro" id="IPR007484">
    <property type="entry name" value="Peptidase_M28"/>
</dbReference>
<evidence type="ECO:0000259" key="4">
    <source>
        <dbReference type="Pfam" id="PF02225"/>
    </source>
</evidence>
<dbReference type="InterPro" id="IPR046450">
    <property type="entry name" value="PA_dom_sf"/>
</dbReference>
<dbReference type="Pfam" id="PF04389">
    <property type="entry name" value="Peptidase_M28"/>
    <property type="match status" value="1"/>
</dbReference>
<evidence type="ECO:0000256" key="3">
    <source>
        <dbReference type="SAM" id="Phobius"/>
    </source>
</evidence>